<evidence type="ECO:0000256" key="2">
    <source>
        <dbReference type="ARBA" id="ARBA00012980"/>
    </source>
</evidence>
<dbReference type="EMBL" id="JARHUD010000005">
    <property type="protein sequence ID" value="MDF2096199.1"/>
    <property type="molecule type" value="Genomic_DNA"/>
</dbReference>
<evidence type="ECO:0000256" key="7">
    <source>
        <dbReference type="ARBA" id="ARBA00022777"/>
    </source>
</evidence>
<dbReference type="InterPro" id="IPR018095">
    <property type="entry name" value="Thymidylate_kin_CS"/>
</dbReference>
<keyword evidence="8 11" id="KW-0067">ATP-binding</keyword>
<keyword evidence="14" id="KW-1185">Reference proteome</keyword>
<feature type="domain" description="Thymidylate kinase-like" evidence="12">
    <location>
        <begin position="9"/>
        <end position="196"/>
    </location>
</feature>
<keyword evidence="5 11" id="KW-0545">Nucleotide biosynthesis</keyword>
<dbReference type="Gene3D" id="3.40.50.300">
    <property type="entry name" value="P-loop containing nucleotide triphosphate hydrolases"/>
    <property type="match status" value="1"/>
</dbReference>
<evidence type="ECO:0000256" key="8">
    <source>
        <dbReference type="ARBA" id="ARBA00022840"/>
    </source>
</evidence>
<evidence type="ECO:0000313" key="14">
    <source>
        <dbReference type="Proteomes" id="UP001215503"/>
    </source>
</evidence>
<dbReference type="PANTHER" id="PTHR10344">
    <property type="entry name" value="THYMIDYLATE KINASE"/>
    <property type="match status" value="1"/>
</dbReference>
<protein>
    <recommendedName>
        <fullName evidence="3 11">Thymidylate kinase</fullName>
        <ecNumber evidence="2 11">2.7.4.9</ecNumber>
    </recommendedName>
    <alternativeName>
        <fullName evidence="9 11">dTMP kinase</fullName>
    </alternativeName>
</protein>
<dbReference type="PROSITE" id="PS01331">
    <property type="entry name" value="THYMIDYLATE_KINASE"/>
    <property type="match status" value="1"/>
</dbReference>
<dbReference type="SUPFAM" id="SSF52540">
    <property type="entry name" value="P-loop containing nucleoside triphosphate hydrolases"/>
    <property type="match status" value="1"/>
</dbReference>
<organism evidence="13 14">
    <name type="scientific">Aquibaculum arenosum</name>
    <dbReference type="NCBI Taxonomy" id="3032591"/>
    <lineage>
        <taxon>Bacteria</taxon>
        <taxon>Pseudomonadati</taxon>
        <taxon>Pseudomonadota</taxon>
        <taxon>Alphaproteobacteria</taxon>
        <taxon>Rhodospirillales</taxon>
        <taxon>Rhodovibrionaceae</taxon>
        <taxon>Aquibaculum</taxon>
    </lineage>
</organism>
<evidence type="ECO:0000256" key="3">
    <source>
        <dbReference type="ARBA" id="ARBA00017144"/>
    </source>
</evidence>
<name>A0ABT5YMP4_9PROT</name>
<feature type="binding site" evidence="11">
    <location>
        <begin position="11"/>
        <end position="18"/>
    </location>
    <ligand>
        <name>ATP</name>
        <dbReference type="ChEBI" id="CHEBI:30616"/>
    </ligand>
</feature>
<sequence length="211" mass="23203">MARGKFITLEGGEGAGKSTQCTALAAVLRDQGLEVLETREPGGSPGAEEIRELLVHGSAGRWDAQTEALLVFAARRDHFVTRIEPTLSRGAWVICDRFADSTYAYQGYGRELPLEPLRALYRFTIGERQPDLTLLFDLPVEIGLARAAGRRGAAERFESLTSVFHERVRQGFLAMAAAEPQRFAHIDATQPLEDVTLEVRRSVAARLGVPL</sequence>
<dbReference type="InterPro" id="IPR027417">
    <property type="entry name" value="P-loop_NTPase"/>
</dbReference>
<evidence type="ECO:0000256" key="6">
    <source>
        <dbReference type="ARBA" id="ARBA00022741"/>
    </source>
</evidence>
<dbReference type="GO" id="GO:0004798">
    <property type="term" value="F:dTMP kinase activity"/>
    <property type="evidence" value="ECO:0007669"/>
    <property type="project" value="UniProtKB-EC"/>
</dbReference>
<proteinExistence type="inferred from homology"/>
<accession>A0ABT5YMP4</accession>
<comment type="similarity">
    <text evidence="1 11">Belongs to the thymidylate kinase family.</text>
</comment>
<dbReference type="EC" id="2.7.4.9" evidence="2 11"/>
<keyword evidence="7 11" id="KW-0418">Kinase</keyword>
<dbReference type="Pfam" id="PF02223">
    <property type="entry name" value="Thymidylate_kin"/>
    <property type="match status" value="1"/>
</dbReference>
<evidence type="ECO:0000256" key="4">
    <source>
        <dbReference type="ARBA" id="ARBA00022679"/>
    </source>
</evidence>
<keyword evidence="6 11" id="KW-0547">Nucleotide-binding</keyword>
<evidence type="ECO:0000256" key="11">
    <source>
        <dbReference type="HAMAP-Rule" id="MF_00165"/>
    </source>
</evidence>
<evidence type="ECO:0000256" key="10">
    <source>
        <dbReference type="ARBA" id="ARBA00048743"/>
    </source>
</evidence>
<dbReference type="InterPro" id="IPR018094">
    <property type="entry name" value="Thymidylate_kinase"/>
</dbReference>
<reference evidence="13 14" key="1">
    <citation type="submission" date="2023-03" db="EMBL/GenBank/DDBJ databases">
        <title>Fodinicurvata sp. CAU 1616 isolated from sea sendiment.</title>
        <authorList>
            <person name="Kim W."/>
        </authorList>
    </citation>
    <scope>NUCLEOTIDE SEQUENCE [LARGE SCALE GENOMIC DNA]</scope>
    <source>
        <strain evidence="13 14">CAU 1616</strain>
    </source>
</reference>
<evidence type="ECO:0000256" key="1">
    <source>
        <dbReference type="ARBA" id="ARBA00009776"/>
    </source>
</evidence>
<comment type="catalytic activity">
    <reaction evidence="10 11">
        <text>dTMP + ATP = dTDP + ADP</text>
        <dbReference type="Rhea" id="RHEA:13517"/>
        <dbReference type="ChEBI" id="CHEBI:30616"/>
        <dbReference type="ChEBI" id="CHEBI:58369"/>
        <dbReference type="ChEBI" id="CHEBI:63528"/>
        <dbReference type="ChEBI" id="CHEBI:456216"/>
        <dbReference type="EC" id="2.7.4.9"/>
    </reaction>
</comment>
<dbReference type="PANTHER" id="PTHR10344:SF4">
    <property type="entry name" value="UMP-CMP KINASE 2, MITOCHONDRIAL"/>
    <property type="match status" value="1"/>
</dbReference>
<dbReference type="CDD" id="cd01672">
    <property type="entry name" value="TMPK"/>
    <property type="match status" value="1"/>
</dbReference>
<dbReference type="NCBIfam" id="TIGR00041">
    <property type="entry name" value="DTMP_kinase"/>
    <property type="match status" value="1"/>
</dbReference>
<dbReference type="HAMAP" id="MF_00165">
    <property type="entry name" value="Thymidylate_kinase"/>
    <property type="match status" value="1"/>
</dbReference>
<evidence type="ECO:0000259" key="12">
    <source>
        <dbReference type="Pfam" id="PF02223"/>
    </source>
</evidence>
<dbReference type="InterPro" id="IPR039430">
    <property type="entry name" value="Thymidylate_kin-like_dom"/>
</dbReference>
<evidence type="ECO:0000256" key="5">
    <source>
        <dbReference type="ARBA" id="ARBA00022727"/>
    </source>
</evidence>
<evidence type="ECO:0000256" key="9">
    <source>
        <dbReference type="ARBA" id="ARBA00029962"/>
    </source>
</evidence>
<gene>
    <name evidence="11 13" type="primary">tmk</name>
    <name evidence="13" type="ORF">P2G67_09450</name>
</gene>
<comment type="caution">
    <text evidence="13">The sequence shown here is derived from an EMBL/GenBank/DDBJ whole genome shotgun (WGS) entry which is preliminary data.</text>
</comment>
<evidence type="ECO:0000313" key="13">
    <source>
        <dbReference type="EMBL" id="MDF2096199.1"/>
    </source>
</evidence>
<comment type="function">
    <text evidence="11">Phosphorylation of dTMP to form dTDP in both de novo and salvage pathways of dTTP synthesis.</text>
</comment>
<dbReference type="Proteomes" id="UP001215503">
    <property type="component" value="Unassembled WGS sequence"/>
</dbReference>
<keyword evidence="4 11" id="KW-0808">Transferase</keyword>